<feature type="transmembrane region" description="Helical" evidence="8">
    <location>
        <begin position="474"/>
        <end position="493"/>
    </location>
</feature>
<gene>
    <name evidence="9" type="ORF">KL86DYS1_11052</name>
</gene>
<dbReference type="PANTHER" id="PTHR30047">
    <property type="entry name" value="HIGH-AFFINITY CHOLINE TRANSPORT PROTEIN-RELATED"/>
    <property type="match status" value="1"/>
</dbReference>
<keyword evidence="4" id="KW-1003">Cell membrane</keyword>
<evidence type="ECO:0000313" key="9">
    <source>
        <dbReference type="EMBL" id="SBV94135.1"/>
    </source>
</evidence>
<dbReference type="GO" id="GO:0022857">
    <property type="term" value="F:transmembrane transporter activity"/>
    <property type="evidence" value="ECO:0007669"/>
    <property type="project" value="InterPro"/>
</dbReference>
<dbReference type="InterPro" id="IPR000060">
    <property type="entry name" value="BCCT_transptr"/>
</dbReference>
<evidence type="ECO:0000256" key="2">
    <source>
        <dbReference type="ARBA" id="ARBA00005658"/>
    </source>
</evidence>
<evidence type="ECO:0000256" key="4">
    <source>
        <dbReference type="ARBA" id="ARBA00022475"/>
    </source>
</evidence>
<feature type="transmembrane region" description="Helical" evidence="8">
    <location>
        <begin position="12"/>
        <end position="35"/>
    </location>
</feature>
<proteinExistence type="inferred from homology"/>
<dbReference type="Pfam" id="PF02028">
    <property type="entry name" value="BCCT"/>
    <property type="match status" value="1"/>
</dbReference>
<feature type="transmembrane region" description="Helical" evidence="8">
    <location>
        <begin position="448"/>
        <end position="468"/>
    </location>
</feature>
<keyword evidence="6 8" id="KW-1133">Transmembrane helix</keyword>
<reference evidence="9" key="1">
    <citation type="submission" date="2016-04" db="EMBL/GenBank/DDBJ databases">
        <authorList>
            <person name="Evans L.H."/>
            <person name="Alamgir A."/>
            <person name="Owens N."/>
            <person name="Weber N.D."/>
            <person name="Virtaneva K."/>
            <person name="Barbian K."/>
            <person name="Babar A."/>
            <person name="Rosenke K."/>
        </authorList>
    </citation>
    <scope>NUCLEOTIDE SEQUENCE</scope>
    <source>
        <strain evidence="9">86-1</strain>
    </source>
</reference>
<name>A0A212J4P2_9BACT</name>
<evidence type="ECO:0000256" key="3">
    <source>
        <dbReference type="ARBA" id="ARBA00022448"/>
    </source>
</evidence>
<dbReference type="PROSITE" id="PS01303">
    <property type="entry name" value="BCCT"/>
    <property type="match status" value="1"/>
</dbReference>
<feature type="transmembrane region" description="Helical" evidence="8">
    <location>
        <begin position="93"/>
        <end position="113"/>
    </location>
</feature>
<keyword evidence="5 8" id="KW-0812">Transmembrane</keyword>
<feature type="transmembrane region" description="Helical" evidence="8">
    <location>
        <begin position="55"/>
        <end position="73"/>
    </location>
</feature>
<evidence type="ECO:0000256" key="1">
    <source>
        <dbReference type="ARBA" id="ARBA00004651"/>
    </source>
</evidence>
<keyword evidence="3" id="KW-0813">Transport</keyword>
<comment type="subcellular location">
    <subcellularLocation>
        <location evidence="1">Cell membrane</location>
        <topology evidence="1">Multi-pass membrane protein</topology>
    </subcellularLocation>
</comment>
<dbReference type="EMBL" id="FLUM01000001">
    <property type="protein sequence ID" value="SBV94135.1"/>
    <property type="molecule type" value="Genomic_DNA"/>
</dbReference>
<dbReference type="PANTHER" id="PTHR30047:SF7">
    <property type="entry name" value="HIGH-AFFINITY CHOLINE TRANSPORT PROTEIN"/>
    <property type="match status" value="1"/>
</dbReference>
<evidence type="ECO:0000256" key="8">
    <source>
        <dbReference type="SAM" id="Phobius"/>
    </source>
</evidence>
<dbReference type="NCBIfam" id="TIGR00842">
    <property type="entry name" value="bcct"/>
    <property type="match status" value="1"/>
</dbReference>
<dbReference type="AlphaFoldDB" id="A0A212J4P2"/>
<evidence type="ECO:0000256" key="5">
    <source>
        <dbReference type="ARBA" id="ARBA00022692"/>
    </source>
</evidence>
<sequence>MIKSKLPFRTTLTKSVALPGLIVILFVSLYCGFFPEQANKSLSVVKTYFFNNLSWVYVLMVTLFVLFLIIIALSKLGNIRLGSDNSRPKYSFFSWIAMLFAAGMGIGLMYFGVAETMSHYANPAIDDTLQRAKEAQLYTFFHWGIHAWAIYAVVGLVLAYFAYRYKLPLAIRSGLYPLLKDKIYGPIGNIVDTFALCSTFFGIATTLGFGVVQLNAGLQSIGLVPENSFTFQAIIVIVVMGIAIFSAFTGVDKGVKRLSELNLSLAFILMVFILIAGPTIYILSTFSEGIGYYISNLTNLTFNTFAYETEAQGWFSGWTIMYWAWWISWSPFVGLFIARISKGRTIREFIIAVLLIPSLFNFLWMTIFGSSGVWLDKFVANGELSLLANDPDTLLFRFFEYFPFTGLLNIIAILMIGVFFVTSADSGILVMNSIASGDKKNSPKWQNIFWGVLLIILSLTLLRAGGLASLQTMTLISALPFGLSMLLLCFSLWKALQIDHLFHNTKLPYGSIAWDGSRWKERLNRILTFSHKRDVKDFLNGTVKEAFGELQQELSENDIEAQIITGKNTALSIELFIRHDKIRNFRYGVVAEPQTISEYMIEEENTPNVDMETPYIPITYFNDGRKGNDIQYMTKEEVIADVLREYERFISLISDDKNELLIIDK</sequence>
<evidence type="ECO:0000256" key="6">
    <source>
        <dbReference type="ARBA" id="ARBA00022989"/>
    </source>
</evidence>
<feature type="transmembrane region" description="Helical" evidence="8">
    <location>
        <begin position="140"/>
        <end position="163"/>
    </location>
</feature>
<accession>A0A212J4P2</accession>
<feature type="transmembrane region" description="Helical" evidence="8">
    <location>
        <begin position="183"/>
        <end position="209"/>
    </location>
</feature>
<keyword evidence="7 8" id="KW-0472">Membrane</keyword>
<dbReference type="RefSeq" id="WP_108821997.1">
    <property type="nucleotide sequence ID" value="NZ_CABQQB010000003.1"/>
</dbReference>
<protein>
    <submittedName>
        <fullName evidence="9">Uncharacterized transporter HI_1706</fullName>
    </submittedName>
</protein>
<dbReference type="InterPro" id="IPR018093">
    <property type="entry name" value="BCCT_CS"/>
</dbReference>
<feature type="transmembrane region" description="Helical" evidence="8">
    <location>
        <begin position="350"/>
        <end position="375"/>
    </location>
</feature>
<feature type="transmembrane region" description="Helical" evidence="8">
    <location>
        <begin position="320"/>
        <end position="338"/>
    </location>
</feature>
<feature type="transmembrane region" description="Helical" evidence="8">
    <location>
        <begin position="229"/>
        <end position="251"/>
    </location>
</feature>
<evidence type="ECO:0000256" key="7">
    <source>
        <dbReference type="ARBA" id="ARBA00023136"/>
    </source>
</evidence>
<organism evidence="9">
    <name type="scientific">uncultured Dysgonomonas sp</name>
    <dbReference type="NCBI Taxonomy" id="206096"/>
    <lineage>
        <taxon>Bacteria</taxon>
        <taxon>Pseudomonadati</taxon>
        <taxon>Bacteroidota</taxon>
        <taxon>Bacteroidia</taxon>
        <taxon>Bacteroidales</taxon>
        <taxon>Dysgonomonadaceae</taxon>
        <taxon>Dysgonomonas</taxon>
        <taxon>environmental samples</taxon>
    </lineage>
</organism>
<dbReference type="GO" id="GO:0005886">
    <property type="term" value="C:plasma membrane"/>
    <property type="evidence" value="ECO:0007669"/>
    <property type="project" value="UniProtKB-SubCell"/>
</dbReference>
<comment type="similarity">
    <text evidence="2">Belongs to the BCCT transporter (TC 2.A.15) family.</text>
</comment>
<feature type="transmembrane region" description="Helical" evidence="8">
    <location>
        <begin position="401"/>
        <end position="421"/>
    </location>
</feature>
<feature type="transmembrane region" description="Helical" evidence="8">
    <location>
        <begin position="263"/>
        <end position="283"/>
    </location>
</feature>